<dbReference type="STRING" id="328396.RU93_GL002112"/>
<proteinExistence type="predicted"/>
<protein>
    <submittedName>
        <fullName evidence="1">Uncharacterized protein</fullName>
    </submittedName>
</protein>
<dbReference type="Proteomes" id="UP000182149">
    <property type="component" value="Unassembled WGS sequence"/>
</dbReference>
<gene>
    <name evidence="1" type="ORF">RU93_GL002112</name>
</gene>
<dbReference type="SUPFAM" id="SSF103084">
    <property type="entry name" value="Holliday junction resolvase RusA"/>
    <property type="match status" value="1"/>
</dbReference>
<dbReference type="GO" id="GO:0006281">
    <property type="term" value="P:DNA repair"/>
    <property type="evidence" value="ECO:0007669"/>
    <property type="project" value="InterPro"/>
</dbReference>
<evidence type="ECO:0000313" key="2">
    <source>
        <dbReference type="Proteomes" id="UP000182149"/>
    </source>
</evidence>
<dbReference type="EMBL" id="JXKD01000007">
    <property type="protein sequence ID" value="OJG10596.1"/>
    <property type="molecule type" value="Genomic_DNA"/>
</dbReference>
<dbReference type="Gene3D" id="3.30.1330.70">
    <property type="entry name" value="Holliday junction resolvase RusA"/>
    <property type="match status" value="1"/>
</dbReference>
<comment type="caution">
    <text evidence="1">The sequence shown here is derived from an EMBL/GenBank/DDBJ whole genome shotgun (WGS) entry which is preliminary data.</text>
</comment>
<dbReference type="InterPro" id="IPR008822">
    <property type="entry name" value="Endonuclease_RusA-like"/>
</dbReference>
<organism evidence="1 2">
    <name type="scientific">Enterococcus aquimarinus</name>
    <dbReference type="NCBI Taxonomy" id="328396"/>
    <lineage>
        <taxon>Bacteria</taxon>
        <taxon>Bacillati</taxon>
        <taxon>Bacillota</taxon>
        <taxon>Bacilli</taxon>
        <taxon>Lactobacillales</taxon>
        <taxon>Enterococcaceae</taxon>
        <taxon>Enterococcus</taxon>
    </lineage>
</organism>
<sequence length="131" mass="15130">MPMIPPETTHQQKKVRVVFDKKKNKHVPIFYEPESLAAARSKLTAHLSKHVPPEKVTGPVRMVTKWIFPLINGHQNGDWKYTKPDNGNMNKLLEDCMEELGFYKNDAQISSLIVEKFWGEVPGIYIKIEEL</sequence>
<keyword evidence="2" id="KW-1185">Reference proteome</keyword>
<dbReference type="GO" id="GO:0000287">
    <property type="term" value="F:magnesium ion binding"/>
    <property type="evidence" value="ECO:0007669"/>
    <property type="project" value="InterPro"/>
</dbReference>
<reference evidence="1 2" key="1">
    <citation type="submission" date="2014-12" db="EMBL/GenBank/DDBJ databases">
        <title>Draft genome sequences of 29 type strains of Enterococci.</title>
        <authorList>
            <person name="Zhong Z."/>
            <person name="Sun Z."/>
            <person name="Liu W."/>
            <person name="Zhang W."/>
            <person name="Zhang H."/>
        </authorList>
    </citation>
    <scope>NUCLEOTIDE SEQUENCE [LARGE SCALE GENOMIC DNA]</scope>
    <source>
        <strain evidence="1 2">DSM 17690</strain>
    </source>
</reference>
<accession>A0A1L8QT22</accession>
<dbReference type="InterPro" id="IPR036614">
    <property type="entry name" value="RusA-like_sf"/>
</dbReference>
<dbReference type="AlphaFoldDB" id="A0A1L8QT22"/>
<dbReference type="Pfam" id="PF05866">
    <property type="entry name" value="RusA"/>
    <property type="match status" value="1"/>
</dbReference>
<name>A0A1L8QT22_9ENTE</name>
<dbReference type="GO" id="GO:0006310">
    <property type="term" value="P:DNA recombination"/>
    <property type="evidence" value="ECO:0007669"/>
    <property type="project" value="InterPro"/>
</dbReference>
<evidence type="ECO:0000313" key="1">
    <source>
        <dbReference type="EMBL" id="OJG10596.1"/>
    </source>
</evidence>